<gene>
    <name evidence="1" type="ORF">ACOLOM_LOCUS12537</name>
</gene>
<comment type="caution">
    <text evidence="1">The sequence shown here is derived from an EMBL/GenBank/DDBJ whole genome shotgun (WGS) entry which is preliminary data.</text>
</comment>
<organism evidence="1 2">
    <name type="scientific">Acaulospora colombiana</name>
    <dbReference type="NCBI Taxonomy" id="27376"/>
    <lineage>
        <taxon>Eukaryota</taxon>
        <taxon>Fungi</taxon>
        <taxon>Fungi incertae sedis</taxon>
        <taxon>Mucoromycota</taxon>
        <taxon>Glomeromycotina</taxon>
        <taxon>Glomeromycetes</taxon>
        <taxon>Diversisporales</taxon>
        <taxon>Acaulosporaceae</taxon>
        <taxon>Acaulospora</taxon>
    </lineage>
</organism>
<sequence length="43" mass="4719">MSLMNNVKVLNVIAAEKPKAWYMANAAELFMFSKKAMVAPSDG</sequence>
<keyword evidence="2" id="KW-1185">Reference proteome</keyword>
<feature type="non-terminal residue" evidence="1">
    <location>
        <position position="43"/>
    </location>
</feature>
<reference evidence="1" key="1">
    <citation type="submission" date="2021-06" db="EMBL/GenBank/DDBJ databases">
        <authorList>
            <person name="Kallberg Y."/>
            <person name="Tangrot J."/>
            <person name="Rosling A."/>
        </authorList>
    </citation>
    <scope>NUCLEOTIDE SEQUENCE</scope>
    <source>
        <strain evidence="1">CL356</strain>
    </source>
</reference>
<protein>
    <submittedName>
        <fullName evidence="1">16931_t:CDS:1</fullName>
    </submittedName>
</protein>
<dbReference type="EMBL" id="CAJVPT010051427">
    <property type="protein sequence ID" value="CAG8747801.1"/>
    <property type="molecule type" value="Genomic_DNA"/>
</dbReference>
<dbReference type="Proteomes" id="UP000789525">
    <property type="component" value="Unassembled WGS sequence"/>
</dbReference>
<proteinExistence type="predicted"/>
<evidence type="ECO:0000313" key="2">
    <source>
        <dbReference type="Proteomes" id="UP000789525"/>
    </source>
</evidence>
<name>A0ACA9QE98_9GLOM</name>
<evidence type="ECO:0000313" key="1">
    <source>
        <dbReference type="EMBL" id="CAG8747801.1"/>
    </source>
</evidence>
<accession>A0ACA9QE98</accession>